<name>A0A0A8HBI7_9BACT</name>
<dbReference type="SUPFAM" id="SSF55154">
    <property type="entry name" value="CYTH-like phosphatases"/>
    <property type="match status" value="1"/>
</dbReference>
<protein>
    <recommendedName>
        <fullName evidence="3">CYTH-like/CthTTM-like protein</fullName>
    </recommendedName>
</protein>
<dbReference type="InterPro" id="IPR033469">
    <property type="entry name" value="CYTH-like_dom_sf"/>
</dbReference>
<dbReference type="Proteomes" id="UP000031135">
    <property type="component" value="Chromosome"/>
</dbReference>
<dbReference type="Gene3D" id="2.40.320.10">
    <property type="entry name" value="Hypothetical Protein Pfu-838710-001"/>
    <property type="match status" value="1"/>
</dbReference>
<evidence type="ECO:0008006" key="3">
    <source>
        <dbReference type="Google" id="ProtNLM"/>
    </source>
</evidence>
<proteinExistence type="predicted"/>
<evidence type="ECO:0000313" key="1">
    <source>
        <dbReference type="EMBL" id="AJC91352.1"/>
    </source>
</evidence>
<dbReference type="EMBL" id="CP007772">
    <property type="protein sequence ID" value="AJC91352.1"/>
    <property type="molecule type" value="Genomic_DNA"/>
</dbReference>
<sequence length="403" mass="48718">MVVKLVKNKMVCEVQRHFLLKNDDFIKNLKEEKIIYSKDKIRVFFTRISPFCDVKYKKINQDYYQFSIYKLHEIIDKKTHKLSKKEFKCQSKKAIGDIIKKTRISFEINGIRFLLYKFKNNLQDLVILKVIFPTFEQAKCFNLSHFLQNYKEITDNKNFYSKNLALYGDFSKIFDSVKCIKILDKQEDISLYFPSQIQSFEAGKILLFVLLKRLKNNRLNFLQKLNFESFEQFFISLRQIFIFFELFSTLFEKSIQNKLQNYILNLEKQVCNDKICKFELEKYIFILSDEKINDIFLDMDFILKNNCEFYQGEKNQILKSLIAFKLRKELVFLKKKIVKSQRNLEEELERIKFLLCYFATMFKEKSISKLKNYFKHNHLEQISIDENIIKQIEKSIKKLKIYS</sequence>
<accession>A0A0A8HBI7</accession>
<evidence type="ECO:0000313" key="2">
    <source>
        <dbReference type="Proteomes" id="UP000031135"/>
    </source>
</evidence>
<dbReference type="KEGG" id="csm:CSUB8521_1535"/>
<organism evidence="1 2">
    <name type="scientific">Campylobacter subantarcticus LMG 24374</name>
    <dbReference type="NCBI Taxonomy" id="1388751"/>
    <lineage>
        <taxon>Bacteria</taxon>
        <taxon>Pseudomonadati</taxon>
        <taxon>Campylobacterota</taxon>
        <taxon>Epsilonproteobacteria</taxon>
        <taxon>Campylobacterales</taxon>
        <taxon>Campylobacteraceae</taxon>
        <taxon>Campylobacter</taxon>
    </lineage>
</organism>
<dbReference type="AlphaFoldDB" id="A0A0A8HBI7"/>
<dbReference type="HOGENOM" id="CLU_699582_0_0_7"/>
<gene>
    <name evidence="1" type="ORF">CSUB8521_1535</name>
</gene>
<reference evidence="1 2" key="1">
    <citation type="journal article" date="2014" name="Genome Biol. Evol.">
        <title>Comparative Genomics of the Campylobacter lari Group.</title>
        <authorList>
            <person name="Miller W.G."/>
            <person name="Yee E."/>
            <person name="Chapman M.H."/>
            <person name="Smith T.P."/>
            <person name="Bono J.L."/>
            <person name="Huynh S."/>
            <person name="Parker C.T."/>
            <person name="Vandamme P."/>
            <person name="Luong K."/>
            <person name="Korlach J."/>
        </authorList>
    </citation>
    <scope>NUCLEOTIDE SEQUENCE [LARGE SCALE GENOMIC DNA]</scope>
    <source>
        <strain evidence="1 2">LMG 24374</strain>
    </source>
</reference>